<keyword evidence="4" id="KW-1185">Reference proteome</keyword>
<accession>A0A8J3DAD3</accession>
<dbReference type="RefSeq" id="WP_189565511.1">
    <property type="nucleotide sequence ID" value="NZ_BMXF01000003.1"/>
</dbReference>
<gene>
    <name evidence="3" type="ORF">GCM10007390_31800</name>
</gene>
<keyword evidence="1" id="KW-1133">Transmembrane helix</keyword>
<feature type="transmembrane region" description="Helical" evidence="1">
    <location>
        <begin position="12"/>
        <end position="34"/>
    </location>
</feature>
<comment type="caution">
    <text evidence="3">The sequence shown here is derived from an EMBL/GenBank/DDBJ whole genome shotgun (WGS) entry which is preliminary data.</text>
</comment>
<evidence type="ECO:0000256" key="1">
    <source>
        <dbReference type="SAM" id="Phobius"/>
    </source>
</evidence>
<evidence type="ECO:0000313" key="4">
    <source>
        <dbReference type="Proteomes" id="UP000598271"/>
    </source>
</evidence>
<keyword evidence="1" id="KW-0472">Membrane</keyword>
<name>A0A8J3DAD3_9BACT</name>
<proteinExistence type="predicted"/>
<dbReference type="GO" id="GO:0030153">
    <property type="term" value="P:bacteriocin immunity"/>
    <property type="evidence" value="ECO:0007669"/>
    <property type="project" value="InterPro"/>
</dbReference>
<reference evidence="3 4" key="1">
    <citation type="journal article" date="2014" name="Int. J. Syst. Evol. Microbiol.">
        <title>Complete genome sequence of Corynebacterium casei LMG S-19264T (=DSM 44701T), isolated from a smear-ripened cheese.</title>
        <authorList>
            <consortium name="US DOE Joint Genome Institute (JGI-PGF)"/>
            <person name="Walter F."/>
            <person name="Albersmeier A."/>
            <person name="Kalinowski J."/>
            <person name="Ruckert C."/>
        </authorList>
    </citation>
    <scope>NUCLEOTIDE SEQUENCE [LARGE SCALE GENOMIC DNA]</scope>
    <source>
        <strain evidence="3 4">KCTC 12866</strain>
    </source>
</reference>
<dbReference type="Proteomes" id="UP000598271">
    <property type="component" value="Unassembled WGS sequence"/>
</dbReference>
<feature type="domain" description="Uncharacterized protein YyaB-like PH" evidence="2">
    <location>
        <begin position="58"/>
        <end position="132"/>
    </location>
</feature>
<dbReference type="AlphaFoldDB" id="A0A8J3DAD3"/>
<evidence type="ECO:0000313" key="3">
    <source>
        <dbReference type="EMBL" id="GHB75652.1"/>
    </source>
</evidence>
<dbReference type="Pfam" id="PF06713">
    <property type="entry name" value="bPH_4"/>
    <property type="match status" value="1"/>
</dbReference>
<organism evidence="3 4">
    <name type="scientific">Persicitalea jodogahamensis</name>
    <dbReference type="NCBI Taxonomy" id="402147"/>
    <lineage>
        <taxon>Bacteria</taxon>
        <taxon>Pseudomonadati</taxon>
        <taxon>Bacteroidota</taxon>
        <taxon>Cytophagia</taxon>
        <taxon>Cytophagales</taxon>
        <taxon>Spirosomataceae</taxon>
        <taxon>Persicitalea</taxon>
    </lineage>
</organism>
<evidence type="ECO:0000259" key="2">
    <source>
        <dbReference type="Pfam" id="PF06713"/>
    </source>
</evidence>
<dbReference type="InterPro" id="IPR009589">
    <property type="entry name" value="PH_YyaB-like"/>
</dbReference>
<feature type="transmembrane region" description="Helical" evidence="1">
    <location>
        <begin position="40"/>
        <end position="60"/>
    </location>
</feature>
<keyword evidence="1" id="KW-0812">Transmembrane</keyword>
<dbReference type="EMBL" id="BMXF01000003">
    <property type="protein sequence ID" value="GHB75652.1"/>
    <property type="molecule type" value="Genomic_DNA"/>
</dbReference>
<sequence>MPITTSTTFRSKIGLEIAIPLSVVLVGVMALMVYDNSWPGFFTVLATSAFIIHMFLTTFYRIEGSTLIIKSGFFYNKKLAIGSIKSISSTMNPLSSPATSIDRLEIKYNTYDSVLVSPKEKGKFIEHLQEINPKIELNLNK</sequence>
<protein>
    <recommendedName>
        <fullName evidence="2">Uncharacterized protein YyaB-like PH domain-containing protein</fullName>
    </recommendedName>
</protein>